<comment type="caution">
    <text evidence="1">The sequence shown here is derived from an EMBL/GenBank/DDBJ whole genome shotgun (WGS) entry which is preliminary data.</text>
</comment>
<organism evidence="1 2">
    <name type="scientific">Haematococcus lacustris</name>
    <name type="common">Green alga</name>
    <name type="synonym">Haematococcus pluvialis</name>
    <dbReference type="NCBI Taxonomy" id="44745"/>
    <lineage>
        <taxon>Eukaryota</taxon>
        <taxon>Viridiplantae</taxon>
        <taxon>Chlorophyta</taxon>
        <taxon>core chlorophytes</taxon>
        <taxon>Chlorophyceae</taxon>
        <taxon>CS clade</taxon>
        <taxon>Chlamydomonadales</taxon>
        <taxon>Haematococcaceae</taxon>
        <taxon>Haematococcus</taxon>
    </lineage>
</organism>
<proteinExistence type="predicted"/>
<evidence type="ECO:0000313" key="2">
    <source>
        <dbReference type="Proteomes" id="UP000485058"/>
    </source>
</evidence>
<feature type="non-terminal residue" evidence="1">
    <location>
        <position position="1"/>
    </location>
</feature>
<sequence>SATQSILVGLDAELRPLARPLMAWLALHFDPSVAHRVAASSLEDHK</sequence>
<dbReference type="AlphaFoldDB" id="A0A6A0AFY1"/>
<dbReference type="Proteomes" id="UP000485058">
    <property type="component" value="Unassembled WGS sequence"/>
</dbReference>
<protein>
    <submittedName>
        <fullName evidence="1">Uncharacterized protein</fullName>
    </submittedName>
</protein>
<evidence type="ECO:0000313" key="1">
    <source>
        <dbReference type="EMBL" id="GFH31829.1"/>
    </source>
</evidence>
<dbReference type="EMBL" id="BLLF01005981">
    <property type="protein sequence ID" value="GFH31829.1"/>
    <property type="molecule type" value="Genomic_DNA"/>
</dbReference>
<gene>
    <name evidence="1" type="ORF">HaLaN_30946</name>
</gene>
<feature type="non-terminal residue" evidence="1">
    <location>
        <position position="46"/>
    </location>
</feature>
<name>A0A6A0AFY1_HAELA</name>
<reference evidence="1 2" key="1">
    <citation type="submission" date="2020-02" db="EMBL/GenBank/DDBJ databases">
        <title>Draft genome sequence of Haematococcus lacustris strain NIES-144.</title>
        <authorList>
            <person name="Morimoto D."/>
            <person name="Nakagawa S."/>
            <person name="Yoshida T."/>
            <person name="Sawayama S."/>
        </authorList>
    </citation>
    <scope>NUCLEOTIDE SEQUENCE [LARGE SCALE GENOMIC DNA]</scope>
    <source>
        <strain evidence="1 2">NIES-144</strain>
    </source>
</reference>
<accession>A0A6A0AFY1</accession>
<keyword evidence="2" id="KW-1185">Reference proteome</keyword>